<keyword evidence="3" id="KW-1185">Reference proteome</keyword>
<dbReference type="PROSITE" id="PS50088">
    <property type="entry name" value="ANK_REPEAT"/>
    <property type="match status" value="1"/>
</dbReference>
<comment type="caution">
    <text evidence="2">The sequence shown here is derived from an EMBL/GenBank/DDBJ whole genome shotgun (WGS) entry which is preliminary data.</text>
</comment>
<proteinExistence type="predicted"/>
<feature type="repeat" description="ANK" evidence="1">
    <location>
        <begin position="69"/>
        <end position="92"/>
    </location>
</feature>
<dbReference type="InterPro" id="IPR036770">
    <property type="entry name" value="Ankyrin_rpt-contain_sf"/>
</dbReference>
<reference evidence="3" key="1">
    <citation type="journal article" date="2019" name="Gigascience">
        <title>De novo genome assembly of the endangered Acer yangbiense, a plant species with extremely small populations endemic to Yunnan Province, China.</title>
        <authorList>
            <person name="Yang J."/>
            <person name="Wariss H.M."/>
            <person name="Tao L."/>
            <person name="Zhang R."/>
            <person name="Yun Q."/>
            <person name="Hollingsworth P."/>
            <person name="Dao Z."/>
            <person name="Luo G."/>
            <person name="Guo H."/>
            <person name="Ma Y."/>
            <person name="Sun W."/>
        </authorList>
    </citation>
    <scope>NUCLEOTIDE SEQUENCE [LARGE SCALE GENOMIC DNA]</scope>
    <source>
        <strain evidence="3">cv. Malutang</strain>
    </source>
</reference>
<dbReference type="EMBL" id="VAHF01000013">
    <property type="protein sequence ID" value="TXG48381.1"/>
    <property type="molecule type" value="Genomic_DNA"/>
</dbReference>
<gene>
    <name evidence="2" type="ORF">EZV62_027675</name>
</gene>
<dbReference type="GO" id="GO:0016020">
    <property type="term" value="C:membrane"/>
    <property type="evidence" value="ECO:0007669"/>
    <property type="project" value="TreeGrafter"/>
</dbReference>
<dbReference type="AlphaFoldDB" id="A0A5C7GUC7"/>
<dbReference type="SMART" id="SM00248">
    <property type="entry name" value="ANK"/>
    <property type="match status" value="2"/>
</dbReference>
<organism evidence="2 3">
    <name type="scientific">Acer yangbiense</name>
    <dbReference type="NCBI Taxonomy" id="1000413"/>
    <lineage>
        <taxon>Eukaryota</taxon>
        <taxon>Viridiplantae</taxon>
        <taxon>Streptophyta</taxon>
        <taxon>Embryophyta</taxon>
        <taxon>Tracheophyta</taxon>
        <taxon>Spermatophyta</taxon>
        <taxon>Magnoliopsida</taxon>
        <taxon>eudicotyledons</taxon>
        <taxon>Gunneridae</taxon>
        <taxon>Pentapetalae</taxon>
        <taxon>rosids</taxon>
        <taxon>malvids</taxon>
        <taxon>Sapindales</taxon>
        <taxon>Sapindaceae</taxon>
        <taxon>Hippocastanoideae</taxon>
        <taxon>Acereae</taxon>
        <taxon>Acer</taxon>
    </lineage>
</organism>
<dbReference type="InterPro" id="IPR002110">
    <property type="entry name" value="Ankyrin_rpt"/>
</dbReference>
<dbReference type="Proteomes" id="UP000323000">
    <property type="component" value="Chromosome 13"/>
</dbReference>
<dbReference type="Gene3D" id="1.25.40.20">
    <property type="entry name" value="Ankyrin repeat-containing domain"/>
    <property type="match status" value="1"/>
</dbReference>
<sequence>MKYMLRRFTDMSTDDDIMGDSDDDIEQVRKAEYYRKKKAVKGDWAKAEEIYKNYPDDVRAVLGLPRFNCGDTALHVAAAAGRNEFVKQLVSKYLKDEDLEMKNYEENMEFVLLMLEKNMELPMIRNIDEKLLVQMAALLGHEEMVKQPLNDLIELLIILIDNDLYDFALLMVQEFPELAIVRAKPNRDFNSIEGETALHALARKPMMKFNDNSKQGMLKRFYNRRTNKRMHPEARKLVEHLRENAVDKLEYKHISDLVKKPFKFISVAAKEGNIEFLSIFPSLILEVNEGGYTIFHTAVLYRHKSILTLIHELPSMKDVIFALRVREEFNNILHLAAKLPPDQDRLNVGAGAAFQMQRVVVIQGAYLLFIYF</sequence>
<dbReference type="OrthoDB" id="1925304at2759"/>
<dbReference type="PANTHER" id="PTHR24177">
    <property type="entry name" value="CASKIN"/>
    <property type="match status" value="1"/>
</dbReference>
<evidence type="ECO:0000313" key="3">
    <source>
        <dbReference type="Proteomes" id="UP000323000"/>
    </source>
</evidence>
<dbReference type="SUPFAM" id="SSF48403">
    <property type="entry name" value="Ankyrin repeat"/>
    <property type="match status" value="1"/>
</dbReference>
<evidence type="ECO:0000256" key="1">
    <source>
        <dbReference type="PROSITE-ProRule" id="PRU00023"/>
    </source>
</evidence>
<keyword evidence="1" id="KW-0040">ANK repeat</keyword>
<dbReference type="Pfam" id="PF00023">
    <property type="entry name" value="Ank"/>
    <property type="match status" value="1"/>
</dbReference>
<accession>A0A5C7GUC7</accession>
<dbReference type="PANTHER" id="PTHR24177:SF434">
    <property type="entry name" value="PGG DOMAIN-CONTAINING PROTEIN"/>
    <property type="match status" value="1"/>
</dbReference>
<name>A0A5C7GUC7_9ROSI</name>
<dbReference type="PROSITE" id="PS50297">
    <property type="entry name" value="ANK_REP_REGION"/>
    <property type="match status" value="1"/>
</dbReference>
<evidence type="ECO:0000313" key="2">
    <source>
        <dbReference type="EMBL" id="TXG48381.1"/>
    </source>
</evidence>
<protein>
    <submittedName>
        <fullName evidence="2">Uncharacterized protein</fullName>
    </submittedName>
</protein>